<organism evidence="1 2">
    <name type="scientific">Persea americana</name>
    <name type="common">Avocado</name>
    <dbReference type="NCBI Taxonomy" id="3435"/>
    <lineage>
        <taxon>Eukaryota</taxon>
        <taxon>Viridiplantae</taxon>
        <taxon>Streptophyta</taxon>
        <taxon>Embryophyta</taxon>
        <taxon>Tracheophyta</taxon>
        <taxon>Spermatophyta</taxon>
        <taxon>Magnoliopsida</taxon>
        <taxon>Magnoliidae</taxon>
        <taxon>Laurales</taxon>
        <taxon>Lauraceae</taxon>
        <taxon>Persea</taxon>
    </lineage>
</organism>
<keyword evidence="2" id="KW-1185">Reference proteome</keyword>
<reference evidence="1 2" key="1">
    <citation type="journal article" date="2022" name="Hortic Res">
        <title>A haplotype resolved chromosomal level avocado genome allows analysis of novel avocado genes.</title>
        <authorList>
            <person name="Nath O."/>
            <person name="Fletcher S.J."/>
            <person name="Hayward A."/>
            <person name="Shaw L.M."/>
            <person name="Masouleh A.K."/>
            <person name="Furtado A."/>
            <person name="Henry R.J."/>
            <person name="Mitter N."/>
        </authorList>
    </citation>
    <scope>NUCLEOTIDE SEQUENCE [LARGE SCALE GENOMIC DNA]</scope>
    <source>
        <strain evidence="2">cv. Hass</strain>
        <tissue evidence="1">Leaves</tissue>
    </source>
</reference>
<name>A0ACC2LN29_PERAE</name>
<gene>
    <name evidence="1" type="ORF">MRB53_027767</name>
</gene>
<sequence length="467" mass="53153">MDFPRFSSDEPNVWFDRVRQYFSTQEIQGKKKVVLASFHLEGEANQWWQWYSGRMKDFDEALSKIKQTGSFRDYLREFERLSTRVEKWPSKALLGAFMGGLSDDLASDVRMFRPKKLTEAIELAKRMEEKLQRAKRGSTGKLNTRTTTMITPKAEAIAARPSPPTAMKLLTYEEMRARREKNLCFNCDEKFTPGHRCKLAQAFMVVVDDDHTNEEVDEGGQCDIGVDSSDPQISLHALAGGSGPRTMRLQAQITQHTVNVLVDTGSTHNFIHPNVAGQLKLAVTPIPPFIVRVASGDRLECKEMYKRVPLNIRGFKFFTTLYALPITSMDVVLGVQWLKSLGKIVFYYSSMTMEFMVGGNQFQFCATPIQASKTVGIHSIIQEWKCGAELFVLAATTESTTMFRPLEENIPTDIQHILGDFKQVLDEPSSLPPQQPFDHRIRLQDESRSVNVAPYTYAHFQKNEIER</sequence>
<dbReference type="EMBL" id="CM056816">
    <property type="protein sequence ID" value="KAJ8634431.1"/>
    <property type="molecule type" value="Genomic_DNA"/>
</dbReference>
<evidence type="ECO:0000313" key="2">
    <source>
        <dbReference type="Proteomes" id="UP001234297"/>
    </source>
</evidence>
<dbReference type="Proteomes" id="UP001234297">
    <property type="component" value="Chromosome 8"/>
</dbReference>
<proteinExistence type="predicted"/>
<evidence type="ECO:0000313" key="1">
    <source>
        <dbReference type="EMBL" id="KAJ8634431.1"/>
    </source>
</evidence>
<protein>
    <submittedName>
        <fullName evidence="1">Uncharacterized protein</fullName>
    </submittedName>
</protein>
<accession>A0ACC2LN29</accession>
<comment type="caution">
    <text evidence="1">The sequence shown here is derived from an EMBL/GenBank/DDBJ whole genome shotgun (WGS) entry which is preliminary data.</text>
</comment>